<dbReference type="Proteomes" id="UP000240908">
    <property type="component" value="Chromosome"/>
</dbReference>
<evidence type="ECO:0000313" key="4">
    <source>
        <dbReference type="Proteomes" id="UP000698240"/>
    </source>
</evidence>
<dbReference type="AlphaFoldDB" id="A0A2R4NQY5"/>
<proteinExistence type="predicted"/>
<protein>
    <submittedName>
        <fullName evidence="2">Uncharacterized protein</fullName>
    </submittedName>
</protein>
<dbReference type="Proteomes" id="UP000698240">
    <property type="component" value="Unassembled WGS sequence"/>
</dbReference>
<evidence type="ECO:0000313" key="2">
    <source>
        <dbReference type="EMBL" id="NIL25034.1"/>
    </source>
</evidence>
<name>A0A2R4NQY5_9GAMM</name>
<evidence type="ECO:0000313" key="3">
    <source>
        <dbReference type="Proteomes" id="UP000240908"/>
    </source>
</evidence>
<sequence length="61" mass="6828">MSDANPAIAEAYDSVVQKLYQHLLDAYINHPDDLQSAEQPFTNGLSISRQVKDRAIQLAQQ</sequence>
<gene>
    <name evidence="1" type="ORF">DA391_13025</name>
    <name evidence="2" type="ORF">HB980_00460</name>
</gene>
<dbReference type="KEGG" id="yma:DA391_13025"/>
<keyword evidence="3" id="KW-1185">Reference proteome</keyword>
<reference evidence="2" key="2">
    <citation type="submission" date="2020-03" db="EMBL/GenBank/DDBJ databases">
        <authorList>
            <person name="Kislichkina A."/>
            <person name="Dentovskaya S."/>
            <person name="Shaikhutdinov R."/>
            <person name="Ivanov S."/>
            <person name="Sizova A."/>
            <person name="Solomentsev V."/>
            <person name="Bogun A."/>
        </authorList>
    </citation>
    <scope>NUCLEOTIDE SEQUENCE</scope>
    <source>
        <strain evidence="2">SCPM-O-B-8025</strain>
    </source>
</reference>
<dbReference type="EMBL" id="JAASAN010000001">
    <property type="protein sequence ID" value="NIL25034.1"/>
    <property type="molecule type" value="Genomic_DNA"/>
</dbReference>
<accession>A0A2R4NQY5</accession>
<dbReference type="EMBL" id="CP028487">
    <property type="protein sequence ID" value="AVX38506.1"/>
    <property type="molecule type" value="Genomic_DNA"/>
</dbReference>
<evidence type="ECO:0000313" key="1">
    <source>
        <dbReference type="EMBL" id="AVX38506.1"/>
    </source>
</evidence>
<reference evidence="3" key="1">
    <citation type="journal article" date="2018" name="Genome Announc.">
        <title>First complete genome sequence of Yersinia massiliensis.</title>
        <authorList>
            <person name="Thomas M.C."/>
            <person name="Arling V."/>
            <person name="Goji N."/>
            <person name="Janzen T.W."/>
            <person name="Duceppe M.-O."/>
            <person name="Mathews A."/>
            <person name="Carrillo C."/>
            <person name="Amoako K."/>
        </authorList>
    </citation>
    <scope>NUCLEOTIDE SEQUENCE [LARGE SCALE GENOMIC DNA]</scope>
    <source>
        <strain evidence="3">GTA</strain>
    </source>
</reference>
<organism evidence="2 4">
    <name type="scientific">Yersinia massiliensis</name>
    <dbReference type="NCBI Taxonomy" id="419257"/>
    <lineage>
        <taxon>Bacteria</taxon>
        <taxon>Pseudomonadati</taxon>
        <taxon>Pseudomonadota</taxon>
        <taxon>Gammaproteobacteria</taxon>
        <taxon>Enterobacterales</taxon>
        <taxon>Yersiniaceae</taxon>
        <taxon>Yersinia</taxon>
    </lineage>
</organism>
<dbReference type="RefSeq" id="WP_057650672.1">
    <property type="nucleotide sequence ID" value="NZ_CABHYR010000047.1"/>
</dbReference>